<dbReference type="InterPro" id="IPR021120">
    <property type="entry name" value="KduI/IolB_isomerase"/>
</dbReference>
<keyword evidence="4" id="KW-1185">Reference proteome</keyword>
<dbReference type="PIRSF" id="PIRSF036628">
    <property type="entry name" value="IolB"/>
    <property type="match status" value="1"/>
</dbReference>
<gene>
    <name evidence="3" type="primary">iolB</name>
    <name evidence="3" type="ORF">ACFQRG_19425</name>
</gene>
<dbReference type="InterPro" id="IPR024203">
    <property type="entry name" value="Deoxy-glucuronate_isom_IolB"/>
</dbReference>
<evidence type="ECO:0000256" key="2">
    <source>
        <dbReference type="NCBIfam" id="TIGR04378"/>
    </source>
</evidence>
<dbReference type="Pfam" id="PF04962">
    <property type="entry name" value="KduI"/>
    <property type="match status" value="1"/>
</dbReference>
<dbReference type="NCBIfam" id="TIGR04378">
    <property type="entry name" value="myo_inos_iolB"/>
    <property type="match status" value="1"/>
</dbReference>
<evidence type="ECO:0000313" key="3">
    <source>
        <dbReference type="EMBL" id="MFC7395087.1"/>
    </source>
</evidence>
<dbReference type="Gene3D" id="2.60.120.10">
    <property type="entry name" value="Jelly Rolls"/>
    <property type="match status" value="2"/>
</dbReference>
<dbReference type="PANTHER" id="PTHR39193">
    <property type="entry name" value="5-DEOXY-GLUCURONATE ISOMERASE"/>
    <property type="match status" value="1"/>
</dbReference>
<organism evidence="3 4">
    <name type="scientific">Scopulibacillus cellulosilyticus</name>
    <dbReference type="NCBI Taxonomy" id="2665665"/>
    <lineage>
        <taxon>Bacteria</taxon>
        <taxon>Bacillati</taxon>
        <taxon>Bacillota</taxon>
        <taxon>Bacilli</taxon>
        <taxon>Bacillales</taxon>
        <taxon>Sporolactobacillaceae</taxon>
        <taxon>Scopulibacillus</taxon>
    </lineage>
</organism>
<comment type="caution">
    <text evidence="3">The sequence shown here is derived from an EMBL/GenBank/DDBJ whole genome shotgun (WGS) entry which is preliminary data.</text>
</comment>
<dbReference type="PANTHER" id="PTHR39193:SF1">
    <property type="entry name" value="5-DEOXY-GLUCURONATE ISOMERASE"/>
    <property type="match status" value="1"/>
</dbReference>
<protein>
    <recommendedName>
        <fullName evidence="2">5-deoxy-glucuronate isomerase</fullName>
        <ecNumber evidence="2">5.3.1.30</ecNumber>
    </recommendedName>
</protein>
<evidence type="ECO:0000256" key="1">
    <source>
        <dbReference type="ARBA" id="ARBA00023235"/>
    </source>
</evidence>
<dbReference type="GO" id="GO:0102482">
    <property type="term" value="F:5-deoxy-D-glucuronate isomerase activity"/>
    <property type="evidence" value="ECO:0007669"/>
    <property type="project" value="UniProtKB-EC"/>
</dbReference>
<evidence type="ECO:0000313" key="4">
    <source>
        <dbReference type="Proteomes" id="UP001596505"/>
    </source>
</evidence>
<sequence>MQRFYKGQQVKGYQDIIPENGQVLKYLALGKITLEKGEEYSSQTGHYETALVILSGKASISCEDQTWEHLGGRKTVFEDKTAAVYVPCQSEYQVTAETDVIIAVCKVKGEEKHSPFVIKPEDIVTEHRGKETWQREVKDIITDNGEGRVHRIVLGETINRPGHWSGYPPHKHDGEHYPEEPNLEEVYHFQINPEQGFGVQLHYTKDQSIDDAYIIRHGDSFAIDKGYHPVSAAGGYEVYYLWFMAGDAGRELRPYEDPDHRWFSTK</sequence>
<proteinExistence type="predicted"/>
<dbReference type="EC" id="5.3.1.30" evidence="2"/>
<dbReference type="EMBL" id="JBHTCO010000042">
    <property type="protein sequence ID" value="MFC7395087.1"/>
    <property type="molecule type" value="Genomic_DNA"/>
</dbReference>
<dbReference type="SUPFAM" id="SSF51182">
    <property type="entry name" value="RmlC-like cupins"/>
    <property type="match status" value="1"/>
</dbReference>
<dbReference type="InterPro" id="IPR014710">
    <property type="entry name" value="RmlC-like_jellyroll"/>
</dbReference>
<accession>A0ABW2Q0F8</accession>
<dbReference type="RefSeq" id="WP_380969243.1">
    <property type="nucleotide sequence ID" value="NZ_JBHTCO010000042.1"/>
</dbReference>
<dbReference type="InterPro" id="IPR011051">
    <property type="entry name" value="RmlC_Cupin_sf"/>
</dbReference>
<reference evidence="4" key="1">
    <citation type="journal article" date="2019" name="Int. J. Syst. Evol. Microbiol.">
        <title>The Global Catalogue of Microorganisms (GCM) 10K type strain sequencing project: providing services to taxonomists for standard genome sequencing and annotation.</title>
        <authorList>
            <consortium name="The Broad Institute Genomics Platform"/>
            <consortium name="The Broad Institute Genome Sequencing Center for Infectious Disease"/>
            <person name="Wu L."/>
            <person name="Ma J."/>
        </authorList>
    </citation>
    <scope>NUCLEOTIDE SEQUENCE [LARGE SCALE GENOMIC DNA]</scope>
    <source>
        <strain evidence="4">CGMCC 1.16305</strain>
    </source>
</reference>
<name>A0ABW2Q0F8_9BACL</name>
<dbReference type="Proteomes" id="UP001596505">
    <property type="component" value="Unassembled WGS sequence"/>
</dbReference>
<keyword evidence="1 3" id="KW-0413">Isomerase</keyword>